<organism evidence="5 6">
    <name type="scientific">Clostridium tertium</name>
    <dbReference type="NCBI Taxonomy" id="1559"/>
    <lineage>
        <taxon>Bacteria</taxon>
        <taxon>Bacillati</taxon>
        <taxon>Bacillota</taxon>
        <taxon>Clostridia</taxon>
        <taxon>Eubacteriales</taxon>
        <taxon>Clostridiaceae</taxon>
        <taxon>Clostridium</taxon>
    </lineage>
</organism>
<evidence type="ECO:0000256" key="3">
    <source>
        <dbReference type="SAM" id="Phobius"/>
    </source>
</evidence>
<evidence type="ECO:0000313" key="6">
    <source>
        <dbReference type="Proteomes" id="UP001141183"/>
    </source>
</evidence>
<evidence type="ECO:0000313" key="5">
    <source>
        <dbReference type="EMBL" id="MDC4240160.1"/>
    </source>
</evidence>
<keyword evidence="3" id="KW-0472">Membrane</keyword>
<evidence type="ECO:0000259" key="4">
    <source>
        <dbReference type="Pfam" id="PF00534"/>
    </source>
</evidence>
<dbReference type="GO" id="GO:0016757">
    <property type="term" value="F:glycosyltransferase activity"/>
    <property type="evidence" value="ECO:0007669"/>
    <property type="project" value="UniProtKB-KW"/>
</dbReference>
<keyword evidence="3" id="KW-1133">Transmembrane helix</keyword>
<keyword evidence="2 5" id="KW-0808">Transferase</keyword>
<dbReference type="AlphaFoldDB" id="A0A9X3XID6"/>
<feature type="transmembrane region" description="Helical" evidence="3">
    <location>
        <begin position="87"/>
        <end position="112"/>
    </location>
</feature>
<dbReference type="InterPro" id="IPR001296">
    <property type="entry name" value="Glyco_trans_1"/>
</dbReference>
<accession>A0A9X3XID6</accession>
<dbReference type="Proteomes" id="UP001141183">
    <property type="component" value="Unassembled WGS sequence"/>
</dbReference>
<dbReference type="PANTHER" id="PTHR12526">
    <property type="entry name" value="GLYCOSYLTRANSFERASE"/>
    <property type="match status" value="1"/>
</dbReference>
<dbReference type="EC" id="2.4.-.-" evidence="5"/>
<dbReference type="Pfam" id="PF00534">
    <property type="entry name" value="Glycos_transf_1"/>
    <property type="match status" value="1"/>
</dbReference>
<keyword evidence="3" id="KW-0812">Transmembrane</keyword>
<comment type="caution">
    <text evidence="5">The sequence shown here is derived from an EMBL/GenBank/DDBJ whole genome shotgun (WGS) entry which is preliminary data.</text>
</comment>
<dbReference type="SUPFAM" id="SSF53756">
    <property type="entry name" value="UDP-Glycosyltransferase/glycogen phosphorylase"/>
    <property type="match status" value="1"/>
</dbReference>
<dbReference type="RefSeq" id="WP_272470282.1">
    <property type="nucleotide sequence ID" value="NZ_JAMRYU010000007.1"/>
</dbReference>
<evidence type="ECO:0000256" key="1">
    <source>
        <dbReference type="ARBA" id="ARBA00022676"/>
    </source>
</evidence>
<dbReference type="EMBL" id="JAMRYU010000007">
    <property type="protein sequence ID" value="MDC4240160.1"/>
    <property type="molecule type" value="Genomic_DNA"/>
</dbReference>
<proteinExistence type="predicted"/>
<feature type="domain" description="Glycosyl transferase family 1" evidence="4">
    <location>
        <begin position="243"/>
        <end position="404"/>
    </location>
</feature>
<keyword evidence="6" id="KW-1185">Reference proteome</keyword>
<evidence type="ECO:0000256" key="2">
    <source>
        <dbReference type="ARBA" id="ARBA00022679"/>
    </source>
</evidence>
<dbReference type="PANTHER" id="PTHR12526:SF629">
    <property type="entry name" value="TEICHURONIC ACID BIOSYNTHESIS GLYCOSYLTRANSFERASE TUAH-RELATED"/>
    <property type="match status" value="1"/>
</dbReference>
<name>A0A9X3XID6_9CLOT</name>
<reference evidence="5" key="1">
    <citation type="submission" date="2022-05" db="EMBL/GenBank/DDBJ databases">
        <title>Draft genome sequence of Clostridium tertium strain CP3 isolated from Peru.</title>
        <authorList>
            <person name="Hurtado R."/>
            <person name="Lima L."/>
            <person name="Sousa T."/>
            <person name="Jaiswal A.K."/>
            <person name="Tiwari S."/>
            <person name="Maturrano L."/>
            <person name="Brenig B."/>
            <person name="Azevedo V."/>
        </authorList>
    </citation>
    <scope>NUCLEOTIDE SEQUENCE</scope>
    <source>
        <strain evidence="5">CP3</strain>
    </source>
</reference>
<sequence>MSKKIGMFVWNHFTNDARVLRECTALAEKGYDVKLIAIHDSKQKDLKKNENRNGFNIIRVNRYPKYILLVNKAISLIKRNKILTLPLLVLIGLIFYFNQIIGLAVLLFMGIMSLKKVRGFLIKTHIFLGMIIEGLKFNADVYHSNDLNTLPQGIICSKIFRRRYLVYDSHEVQSSRTGYGKQAYYIEKILIKFIDKMIMTNRTRAEYVKELYNIELPEIVHNYPFYTKDDSIENKYDMYSMLDIPTDKPILLYQGGIQVGRGLDKIVEAIDKFNDGITVFIGDGKLKPEIVKMVADRQLNEKVRFVDKVPVDELKYYTANAYLGFQVLNNVCFNHYSACSNKLFEYMMSKVPVVACNFPEIKRVVQEEQIGLVVDSHDPNEIANAVNTLLENKELHSMFSENCTKAREKYNWHNEKENFVKIYDNLLYKKNIDVEENINIGA</sequence>
<keyword evidence="1 5" id="KW-0328">Glycosyltransferase</keyword>
<protein>
    <submittedName>
        <fullName evidence="5">Glycosyltransferase</fullName>
        <ecNumber evidence="5">2.4.-.-</ecNumber>
    </submittedName>
</protein>
<dbReference type="Gene3D" id="3.40.50.2000">
    <property type="entry name" value="Glycogen Phosphorylase B"/>
    <property type="match status" value="2"/>
</dbReference>
<gene>
    <name evidence="5" type="ORF">NE398_08280</name>
</gene>